<accession>A0AAW0ZCB3</accession>
<organism evidence="1 2">
    <name type="scientific">Tetragonisca angustula</name>
    <dbReference type="NCBI Taxonomy" id="166442"/>
    <lineage>
        <taxon>Eukaryota</taxon>
        <taxon>Metazoa</taxon>
        <taxon>Ecdysozoa</taxon>
        <taxon>Arthropoda</taxon>
        <taxon>Hexapoda</taxon>
        <taxon>Insecta</taxon>
        <taxon>Pterygota</taxon>
        <taxon>Neoptera</taxon>
        <taxon>Endopterygota</taxon>
        <taxon>Hymenoptera</taxon>
        <taxon>Apocrita</taxon>
        <taxon>Aculeata</taxon>
        <taxon>Apoidea</taxon>
        <taxon>Anthophila</taxon>
        <taxon>Apidae</taxon>
        <taxon>Tetragonisca</taxon>
    </lineage>
</organism>
<comment type="caution">
    <text evidence="1">The sequence shown here is derived from an EMBL/GenBank/DDBJ whole genome shotgun (WGS) entry which is preliminary data.</text>
</comment>
<sequence length="93" mass="10489">MRRSYSCVKCGQNHDSTTCSNNTDTPPKCALCESQHLANYKDCEIYKEIRNRKYSPIRERSVTKQQPEQLINISSLPSPIQTAGNQHTGTVTS</sequence>
<evidence type="ECO:0000313" key="1">
    <source>
        <dbReference type="EMBL" id="KAK9295109.1"/>
    </source>
</evidence>
<dbReference type="Proteomes" id="UP001432146">
    <property type="component" value="Unassembled WGS sequence"/>
</dbReference>
<keyword evidence="2" id="KW-1185">Reference proteome</keyword>
<gene>
    <name evidence="1" type="ORF">QLX08_010479</name>
</gene>
<dbReference type="EMBL" id="JAWNGG020000287">
    <property type="protein sequence ID" value="KAK9295109.1"/>
    <property type="molecule type" value="Genomic_DNA"/>
</dbReference>
<proteinExistence type="predicted"/>
<dbReference type="AlphaFoldDB" id="A0AAW0ZCB3"/>
<name>A0AAW0ZCB3_9HYME</name>
<evidence type="ECO:0000313" key="2">
    <source>
        <dbReference type="Proteomes" id="UP001432146"/>
    </source>
</evidence>
<reference evidence="1 2" key="1">
    <citation type="submission" date="2024-05" db="EMBL/GenBank/DDBJ databases">
        <title>The nuclear and mitochondrial genome assemblies of Tetragonisca angustula (Apidae: Meliponini), a tiny yet remarkable pollinator in the Neotropics.</title>
        <authorList>
            <person name="Ferrari R."/>
            <person name="Ricardo P.C."/>
            <person name="Dias F.C."/>
            <person name="Araujo N.S."/>
            <person name="Soares D.O."/>
            <person name="Zhou Q.-S."/>
            <person name="Zhu C.-D."/>
            <person name="Coutinho L."/>
            <person name="Airas M.C."/>
            <person name="Batista T.M."/>
        </authorList>
    </citation>
    <scope>NUCLEOTIDE SEQUENCE [LARGE SCALE GENOMIC DNA]</scope>
    <source>
        <strain evidence="1">ASF017062</strain>
        <tissue evidence="1">Abdomen</tissue>
    </source>
</reference>
<protein>
    <submittedName>
        <fullName evidence="1">Uncharacterized protein</fullName>
    </submittedName>
</protein>